<dbReference type="AlphaFoldDB" id="Q2LVW1"/>
<dbReference type="InterPro" id="IPR036735">
    <property type="entry name" value="NGN_dom_sf"/>
</dbReference>
<dbReference type="PANTHER" id="PTHR30265:SF4">
    <property type="entry name" value="KOW MOTIF FAMILY PROTEIN, EXPRESSED"/>
    <property type="match status" value="1"/>
</dbReference>
<evidence type="ECO:0000256" key="1">
    <source>
        <dbReference type="ARBA" id="ARBA00022814"/>
    </source>
</evidence>
<dbReference type="Proteomes" id="UP000001933">
    <property type="component" value="Chromosome"/>
</dbReference>
<accession>Q2LVW1</accession>
<dbReference type="GO" id="GO:0031564">
    <property type="term" value="P:transcription antitermination"/>
    <property type="evidence" value="ECO:0007669"/>
    <property type="project" value="UniProtKB-KW"/>
</dbReference>
<dbReference type="OrthoDB" id="9790639at2"/>
<sequence>MSWYAVHTRSRHEDKVFTGLVQKSITTFLPKIEVWSKRKDRRKRIMTPLFPGYLFVDMPCLDNQAKLDVLKTFGVVRILGKPTGSAPIPVPDDKIDAIRRIVDSRVEVQNLQYPHVGEAARIVDGPFKGIEGTVIKTDYDKDLFVVTIELLQRSVAIKLDSSQIEKI</sequence>
<feature type="domain" description="KOW" evidence="6">
    <location>
        <begin position="113"/>
        <end position="140"/>
    </location>
</feature>
<dbReference type="InParanoid" id="Q2LVW1"/>
<dbReference type="RefSeq" id="WP_011418243.1">
    <property type="nucleotide sequence ID" value="NC_007759.1"/>
</dbReference>
<gene>
    <name evidence="7" type="ORF">SYN_00580</name>
</gene>
<keyword evidence="3 4" id="KW-0804">Transcription</keyword>
<dbReference type="STRING" id="56780.SYN_00580"/>
<dbReference type="KEGG" id="sat:SYN_00580"/>
<dbReference type="SMART" id="SM00739">
    <property type="entry name" value="KOW"/>
    <property type="match status" value="1"/>
</dbReference>
<dbReference type="InterPro" id="IPR008991">
    <property type="entry name" value="Translation_prot_SH3-like_sf"/>
</dbReference>
<protein>
    <recommendedName>
        <fullName evidence="4">Transcription termination/antitermination protein NusG</fullName>
    </recommendedName>
</protein>
<keyword evidence="8" id="KW-1185">Reference proteome</keyword>
<evidence type="ECO:0000313" key="7">
    <source>
        <dbReference type="EMBL" id="ABC78224.1"/>
    </source>
</evidence>
<dbReference type="EMBL" id="CP000252">
    <property type="protein sequence ID" value="ABC78224.1"/>
    <property type="molecule type" value="Genomic_DNA"/>
</dbReference>
<evidence type="ECO:0000256" key="4">
    <source>
        <dbReference type="RuleBase" id="RU000538"/>
    </source>
</evidence>
<comment type="function">
    <text evidence="4">Participates in transcription elongation, termination and antitermination.</text>
</comment>
<dbReference type="PANTHER" id="PTHR30265">
    <property type="entry name" value="RHO-INTERACTING TRANSCRIPTION TERMINATION FACTOR NUSG"/>
    <property type="match status" value="1"/>
</dbReference>
<dbReference type="GO" id="GO:0006354">
    <property type="term" value="P:DNA-templated transcription elongation"/>
    <property type="evidence" value="ECO:0007669"/>
    <property type="project" value="InterPro"/>
</dbReference>
<keyword evidence="1 4" id="KW-0889">Transcription antitermination</keyword>
<dbReference type="InterPro" id="IPR001062">
    <property type="entry name" value="Transcrpt_antiterm_NusG"/>
</dbReference>
<dbReference type="PRINTS" id="PR00338">
    <property type="entry name" value="NUSGTNSCPFCT"/>
</dbReference>
<reference evidence="7 8" key="1">
    <citation type="journal article" date="2007" name="Proc. Natl. Acad. Sci. U.S.A.">
        <title>The genome of Syntrophus aciditrophicus: life at the thermodynamic limit of microbial growth.</title>
        <authorList>
            <person name="McInerney M.J."/>
            <person name="Rohlin L."/>
            <person name="Mouttaki H."/>
            <person name="Kim U."/>
            <person name="Krupp R.S."/>
            <person name="Rios-Hernandez L."/>
            <person name="Sieber J."/>
            <person name="Struchtemeyer C.G."/>
            <person name="Bhattacharyya A."/>
            <person name="Campbell J.W."/>
            <person name="Gunsalus R.P."/>
        </authorList>
    </citation>
    <scope>NUCLEOTIDE SEQUENCE [LARGE SCALE GENOMIC DNA]</scope>
    <source>
        <strain evidence="7 8">SB</strain>
    </source>
</reference>
<dbReference type="SMART" id="SM00738">
    <property type="entry name" value="NGN"/>
    <property type="match status" value="1"/>
</dbReference>
<dbReference type="SUPFAM" id="SSF82679">
    <property type="entry name" value="N-utilization substance G protein NusG, N-terminal domain"/>
    <property type="match status" value="1"/>
</dbReference>
<dbReference type="InterPro" id="IPR005824">
    <property type="entry name" value="KOW"/>
</dbReference>
<dbReference type="Pfam" id="PF00467">
    <property type="entry name" value="KOW"/>
    <property type="match status" value="1"/>
</dbReference>
<comment type="similarity">
    <text evidence="4">Belongs to the NusG family.</text>
</comment>
<keyword evidence="4" id="KW-0806">Transcription termination</keyword>
<organism evidence="7 8">
    <name type="scientific">Syntrophus aciditrophicus (strain SB)</name>
    <dbReference type="NCBI Taxonomy" id="56780"/>
    <lineage>
        <taxon>Bacteria</taxon>
        <taxon>Pseudomonadati</taxon>
        <taxon>Thermodesulfobacteriota</taxon>
        <taxon>Syntrophia</taxon>
        <taxon>Syntrophales</taxon>
        <taxon>Syntrophaceae</taxon>
        <taxon>Syntrophus</taxon>
    </lineage>
</organism>
<proteinExistence type="inferred from homology"/>
<evidence type="ECO:0000259" key="5">
    <source>
        <dbReference type="SMART" id="SM00738"/>
    </source>
</evidence>
<dbReference type="HOGENOM" id="CLU_067287_5_1_7"/>
<dbReference type="SUPFAM" id="SSF50104">
    <property type="entry name" value="Translation proteins SH3-like domain"/>
    <property type="match status" value="1"/>
</dbReference>
<dbReference type="GO" id="GO:0032784">
    <property type="term" value="P:regulation of DNA-templated transcription elongation"/>
    <property type="evidence" value="ECO:0007669"/>
    <property type="project" value="InterPro"/>
</dbReference>
<dbReference type="InterPro" id="IPR006645">
    <property type="entry name" value="NGN-like_dom"/>
</dbReference>
<keyword evidence="2 4" id="KW-0805">Transcription regulation</keyword>
<evidence type="ECO:0000256" key="3">
    <source>
        <dbReference type="ARBA" id="ARBA00023163"/>
    </source>
</evidence>
<evidence type="ECO:0000313" key="8">
    <source>
        <dbReference type="Proteomes" id="UP000001933"/>
    </source>
</evidence>
<dbReference type="GO" id="GO:0006353">
    <property type="term" value="P:DNA-templated transcription termination"/>
    <property type="evidence" value="ECO:0007669"/>
    <property type="project" value="UniProtKB-KW"/>
</dbReference>
<dbReference type="NCBIfam" id="NF033644">
    <property type="entry name" value="antiterm_UpxY"/>
    <property type="match status" value="1"/>
</dbReference>
<dbReference type="CDD" id="cd09893">
    <property type="entry name" value="NGN_SP_TaA"/>
    <property type="match status" value="1"/>
</dbReference>
<name>Q2LVW1_SYNAS</name>
<dbReference type="InterPro" id="IPR043425">
    <property type="entry name" value="NusG-like"/>
</dbReference>
<evidence type="ECO:0000256" key="2">
    <source>
        <dbReference type="ARBA" id="ARBA00023015"/>
    </source>
</evidence>
<dbReference type="eggNOG" id="COG0250">
    <property type="taxonomic scope" value="Bacteria"/>
</dbReference>
<dbReference type="Gene3D" id="3.30.70.940">
    <property type="entry name" value="NusG, N-terminal domain"/>
    <property type="match status" value="1"/>
</dbReference>
<evidence type="ECO:0000259" key="6">
    <source>
        <dbReference type="SMART" id="SM00739"/>
    </source>
</evidence>
<dbReference type="CDD" id="cd06091">
    <property type="entry name" value="KOW_NusG"/>
    <property type="match status" value="1"/>
</dbReference>
<feature type="domain" description="NusG-like N-terminal" evidence="5">
    <location>
        <begin position="1"/>
        <end position="102"/>
    </location>
</feature>
<dbReference type="Pfam" id="PF02357">
    <property type="entry name" value="NusG"/>
    <property type="match status" value="1"/>
</dbReference>